<dbReference type="Proteomes" id="UP000184396">
    <property type="component" value="Unassembled WGS sequence"/>
</dbReference>
<keyword evidence="4" id="KW-1185">Reference proteome</keyword>
<feature type="chain" id="PRO_5009916854" evidence="1">
    <location>
        <begin position="20"/>
        <end position="230"/>
    </location>
</feature>
<dbReference type="STRING" id="1178825.SAMN05216261_1751"/>
<dbReference type="AlphaFoldDB" id="A0A1M6DU57"/>
<name>A0A1M6DU57_9FLAO</name>
<evidence type="ECO:0000256" key="1">
    <source>
        <dbReference type="SAM" id="SignalP"/>
    </source>
</evidence>
<evidence type="ECO:0000259" key="2">
    <source>
        <dbReference type="Pfam" id="PF13568"/>
    </source>
</evidence>
<evidence type="ECO:0000313" key="3">
    <source>
        <dbReference type="EMBL" id="SHI76797.1"/>
    </source>
</evidence>
<accession>A0A1M6DU57</accession>
<reference evidence="3 4" key="1">
    <citation type="submission" date="2016-11" db="EMBL/GenBank/DDBJ databases">
        <authorList>
            <person name="Jaros S."/>
            <person name="Januszkiewicz K."/>
            <person name="Wedrychowicz H."/>
        </authorList>
    </citation>
    <scope>NUCLEOTIDE SEQUENCE [LARGE SCALE GENOMIC DNA]</scope>
    <source>
        <strain evidence="3 4">CGMCC 1.12213</strain>
    </source>
</reference>
<keyword evidence="1" id="KW-0732">Signal</keyword>
<dbReference type="EMBL" id="FQYK01000003">
    <property type="protein sequence ID" value="SHI76797.1"/>
    <property type="molecule type" value="Genomic_DNA"/>
</dbReference>
<proteinExistence type="predicted"/>
<organism evidence="3 4">
    <name type="scientific">Algibacter luteus</name>
    <dbReference type="NCBI Taxonomy" id="1178825"/>
    <lineage>
        <taxon>Bacteria</taxon>
        <taxon>Pseudomonadati</taxon>
        <taxon>Bacteroidota</taxon>
        <taxon>Flavobacteriia</taxon>
        <taxon>Flavobacteriales</taxon>
        <taxon>Flavobacteriaceae</taxon>
        <taxon>Algibacter</taxon>
    </lineage>
</organism>
<sequence length="230" mass="26708">MKYLFLVLIWFSGVVLSNAQENNTKEIDSLYKEDHFYAGVTYNLLDNKPTDLNQSGFSLGFHLGYIKDMPINKNRNVAIGIGLGYSTNSFNQNLLVNKDSTGDFVYSIIEDDQTYTKNKFSSHLIEVPIEFRWRTSTPSEYNFWRIYTGFKFGYAVINSSKYEGDLGRLKYTNNRDFNNFQYGLTMSAGYNTWNFHIYYPLNSIFSKDVIVEGKQLNLNVIKIGLMFYIL</sequence>
<dbReference type="OrthoDB" id="959017at2"/>
<protein>
    <submittedName>
        <fullName evidence="3">Outer membrane protein beta-barrel domain-containing protein</fullName>
    </submittedName>
</protein>
<dbReference type="Pfam" id="PF13568">
    <property type="entry name" value="OMP_b-brl_2"/>
    <property type="match status" value="1"/>
</dbReference>
<dbReference type="InterPro" id="IPR025665">
    <property type="entry name" value="Beta-barrel_OMP_2"/>
</dbReference>
<gene>
    <name evidence="3" type="ORF">SAMN05216261_1751</name>
</gene>
<evidence type="ECO:0000313" key="4">
    <source>
        <dbReference type="Proteomes" id="UP000184396"/>
    </source>
</evidence>
<feature type="domain" description="Outer membrane protein beta-barrel" evidence="2">
    <location>
        <begin position="19"/>
        <end position="205"/>
    </location>
</feature>
<dbReference type="eggNOG" id="ENOG502ZCAE">
    <property type="taxonomic scope" value="Bacteria"/>
</dbReference>
<feature type="signal peptide" evidence="1">
    <location>
        <begin position="1"/>
        <end position="19"/>
    </location>
</feature>
<dbReference type="RefSeq" id="WP_019386710.1">
    <property type="nucleotide sequence ID" value="NZ_ALIH01000003.1"/>
</dbReference>